<keyword evidence="1" id="KW-1133">Transmembrane helix</keyword>
<proteinExistence type="predicted"/>
<dbReference type="KEGG" id="aprs:BI364_08925"/>
<feature type="transmembrane region" description="Helical" evidence="1">
    <location>
        <begin position="206"/>
        <end position="229"/>
    </location>
</feature>
<feature type="transmembrane region" description="Helical" evidence="1">
    <location>
        <begin position="354"/>
        <end position="379"/>
    </location>
</feature>
<dbReference type="NCBIfam" id="TIGR00843">
    <property type="entry name" value="benE"/>
    <property type="match status" value="1"/>
</dbReference>
<dbReference type="Proteomes" id="UP000095401">
    <property type="component" value="Chromosome"/>
</dbReference>
<gene>
    <name evidence="2" type="ORF">BI364_08925</name>
</gene>
<keyword evidence="3" id="KW-1185">Reference proteome</keyword>
<dbReference type="PANTHER" id="PTHR30199">
    <property type="entry name" value="MFS FAMILY TRANSPORTER, PREDICTED SUBSTRATE BENZOATE"/>
    <property type="match status" value="1"/>
</dbReference>
<evidence type="ECO:0000256" key="1">
    <source>
        <dbReference type="SAM" id="Phobius"/>
    </source>
</evidence>
<dbReference type="GO" id="GO:0005886">
    <property type="term" value="C:plasma membrane"/>
    <property type="evidence" value="ECO:0007669"/>
    <property type="project" value="TreeGrafter"/>
</dbReference>
<evidence type="ECO:0008006" key="4">
    <source>
        <dbReference type="Google" id="ProtNLM"/>
    </source>
</evidence>
<dbReference type="InterPro" id="IPR004711">
    <property type="entry name" value="Benzoate_Transporter"/>
</dbReference>
<feature type="transmembrane region" description="Helical" evidence="1">
    <location>
        <begin position="78"/>
        <end position="96"/>
    </location>
</feature>
<organism evidence="2 3">
    <name type="scientific">Acidihalobacter yilgarnensis</name>
    <dbReference type="NCBI Taxonomy" id="2819280"/>
    <lineage>
        <taxon>Bacteria</taxon>
        <taxon>Pseudomonadati</taxon>
        <taxon>Pseudomonadota</taxon>
        <taxon>Gammaproteobacteria</taxon>
        <taxon>Chromatiales</taxon>
        <taxon>Ectothiorhodospiraceae</taxon>
        <taxon>Acidihalobacter</taxon>
    </lineage>
</organism>
<sequence length="392" mass="40434">MPVSKHSSITLPAVSHVSAGFVAVLVGFASAVVIVIQAAQVTGANSTEIGSWILALGLGMGLTSIGLSLYYREPVLTAWSTPGAALLVTGLGGIGLSDATGAFLFSGLLIVLVGVSGVFERLMHHVPGSLASAMLAGILLQFGLQAFTAMHQDFSLVALMLLTYLVGKRLRPRYVIPLVLIVGLLYIAFSGQLHGHSVHLALARPVFTWPSFSLPVLISVGVPLFIVTMTSQNIPGLAVLRANGYQTPISPLLTVTGLATLILAPFGGFALNLSAITAAICLGEEAGAERNTRYLATVAGGFFYILIGLFGATIAALFAALPQAYVFALAGLALLGTIGNSLHGALNDAKDREAALVTFLVTASGLTLLGIGGAFWGLVARSGDSLRESLRG</sequence>
<name>A0A1D8INN6_9GAMM</name>
<feature type="transmembrane region" description="Helical" evidence="1">
    <location>
        <begin position="324"/>
        <end position="342"/>
    </location>
</feature>
<accession>A0A1D8INN6</accession>
<dbReference type="Pfam" id="PF03594">
    <property type="entry name" value="BenE"/>
    <property type="match status" value="1"/>
</dbReference>
<dbReference type="EMBL" id="CP017415">
    <property type="protein sequence ID" value="AOU98069.1"/>
    <property type="molecule type" value="Genomic_DNA"/>
</dbReference>
<keyword evidence="1" id="KW-0472">Membrane</keyword>
<feature type="transmembrane region" description="Helical" evidence="1">
    <location>
        <begin position="174"/>
        <end position="194"/>
    </location>
</feature>
<evidence type="ECO:0000313" key="2">
    <source>
        <dbReference type="EMBL" id="AOU98069.1"/>
    </source>
</evidence>
<feature type="transmembrane region" description="Helical" evidence="1">
    <location>
        <begin position="51"/>
        <end position="71"/>
    </location>
</feature>
<evidence type="ECO:0000313" key="3">
    <source>
        <dbReference type="Proteomes" id="UP000095401"/>
    </source>
</evidence>
<feature type="transmembrane region" description="Helical" evidence="1">
    <location>
        <begin position="294"/>
        <end position="318"/>
    </location>
</feature>
<feature type="transmembrane region" description="Helical" evidence="1">
    <location>
        <begin position="131"/>
        <end position="154"/>
    </location>
</feature>
<reference evidence="3" key="1">
    <citation type="submission" date="2016-09" db="EMBL/GenBank/DDBJ databases">
        <title>Acidihalobacter prosperus F5.</title>
        <authorList>
            <person name="Khaleque H.N."/>
            <person name="Ramsay J.P."/>
            <person name="Kaksonen A.H."/>
            <person name="Boxall N.J."/>
            <person name="Watkin E.L.J."/>
        </authorList>
    </citation>
    <scope>NUCLEOTIDE SEQUENCE [LARGE SCALE GENOMIC DNA]</scope>
    <source>
        <strain evidence="3">F5</strain>
    </source>
</reference>
<dbReference type="GO" id="GO:0042925">
    <property type="term" value="F:benzoate transmembrane transporter activity"/>
    <property type="evidence" value="ECO:0007669"/>
    <property type="project" value="InterPro"/>
</dbReference>
<dbReference type="PANTHER" id="PTHR30199:SF0">
    <property type="entry name" value="INNER MEMBRANE PROTEIN YDCO"/>
    <property type="match status" value="1"/>
</dbReference>
<feature type="transmembrane region" description="Helical" evidence="1">
    <location>
        <begin position="249"/>
        <end position="282"/>
    </location>
</feature>
<protein>
    <recommendedName>
        <fullName evidence="4">Benzoate transporter</fullName>
    </recommendedName>
</protein>
<dbReference type="AlphaFoldDB" id="A0A1D8INN6"/>
<feature type="transmembrane region" description="Helical" evidence="1">
    <location>
        <begin position="21"/>
        <end position="39"/>
    </location>
</feature>
<keyword evidence="1" id="KW-0812">Transmembrane</keyword>
<feature type="transmembrane region" description="Helical" evidence="1">
    <location>
        <begin position="102"/>
        <end position="119"/>
    </location>
</feature>